<evidence type="ECO:0008006" key="4">
    <source>
        <dbReference type="Google" id="ProtNLM"/>
    </source>
</evidence>
<keyword evidence="3" id="KW-1185">Reference proteome</keyword>
<dbReference type="InParanoid" id="A0A3P8Y075"/>
<dbReference type="AlphaFoldDB" id="A0A3P8Y075"/>
<feature type="repeat" description="ANK" evidence="1">
    <location>
        <begin position="81"/>
        <end position="113"/>
    </location>
</feature>
<dbReference type="Pfam" id="PF12796">
    <property type="entry name" value="Ank_2"/>
    <property type="match status" value="1"/>
</dbReference>
<reference evidence="2" key="2">
    <citation type="submission" date="2020-02" db="EMBL/GenBank/DDBJ databases">
        <title>Esox lucius (northern pike) genome, fEsoLuc1, primary haplotype.</title>
        <authorList>
            <person name="Myers G."/>
            <person name="Karagic N."/>
            <person name="Meyer A."/>
            <person name="Pippel M."/>
            <person name="Reichard M."/>
            <person name="Winkler S."/>
            <person name="Tracey A."/>
            <person name="Sims Y."/>
            <person name="Howe K."/>
            <person name="Rhie A."/>
            <person name="Formenti G."/>
            <person name="Durbin R."/>
            <person name="Fedrigo O."/>
            <person name="Jarvis E.D."/>
        </authorList>
    </citation>
    <scope>NUCLEOTIDE SEQUENCE [LARGE SCALE GENOMIC DNA]</scope>
</reference>
<reference evidence="3" key="1">
    <citation type="journal article" date="2014" name="PLoS ONE">
        <title>The genome and linkage map of the northern pike (Esox lucius): conserved synteny revealed between the salmonid sister group and the Neoteleostei.</title>
        <authorList>
            <person name="Rondeau E.B."/>
            <person name="Minkley D.R."/>
            <person name="Leong J.S."/>
            <person name="Messmer A.M."/>
            <person name="Jantzen J.R."/>
            <person name="von Schalburg K.R."/>
            <person name="Lemon C."/>
            <person name="Bird N.H."/>
            <person name="Koop B.F."/>
        </authorList>
    </citation>
    <scope>NUCLEOTIDE SEQUENCE</scope>
</reference>
<name>A0A3P8Y075_ESOLU</name>
<proteinExistence type="predicted"/>
<dbReference type="FunCoup" id="A0A3P8Y075">
    <property type="interactions" value="196"/>
</dbReference>
<dbReference type="PANTHER" id="PTHR22677">
    <property type="entry name" value="ANKYRIN REPEAT DOMAIN-CONTAINING PROTEIN 60"/>
    <property type="match status" value="1"/>
</dbReference>
<reference evidence="2" key="3">
    <citation type="submission" date="2025-08" db="UniProtKB">
        <authorList>
            <consortium name="Ensembl"/>
        </authorList>
    </citation>
    <scope>IDENTIFICATION</scope>
</reference>
<dbReference type="Bgee" id="ENSELUG00000010604">
    <property type="expression patterns" value="Expressed in mesonephros and 4 other cell types or tissues"/>
</dbReference>
<dbReference type="GO" id="GO:0008283">
    <property type="term" value="P:cell population proliferation"/>
    <property type="evidence" value="ECO:0007669"/>
    <property type="project" value="Ensembl"/>
</dbReference>
<dbReference type="Proteomes" id="UP000265140">
    <property type="component" value="Chromosome 3"/>
</dbReference>
<accession>A0A3P8Y075</accession>
<dbReference type="InterPro" id="IPR002110">
    <property type="entry name" value="Ankyrin_rpt"/>
</dbReference>
<protein>
    <recommendedName>
        <fullName evidence="4">Ankyrin repeat domain 45</fullName>
    </recommendedName>
</protein>
<dbReference type="SMART" id="SM00248">
    <property type="entry name" value="ANK"/>
    <property type="match status" value="2"/>
</dbReference>
<reference evidence="2" key="4">
    <citation type="submission" date="2025-09" db="UniProtKB">
        <authorList>
            <consortium name="Ensembl"/>
        </authorList>
    </citation>
    <scope>IDENTIFICATION</scope>
</reference>
<dbReference type="GeneTree" id="ENSGT00390000008829"/>
<organism evidence="2 3">
    <name type="scientific">Esox lucius</name>
    <name type="common">Northern pike</name>
    <dbReference type="NCBI Taxonomy" id="8010"/>
    <lineage>
        <taxon>Eukaryota</taxon>
        <taxon>Metazoa</taxon>
        <taxon>Chordata</taxon>
        <taxon>Craniata</taxon>
        <taxon>Vertebrata</taxon>
        <taxon>Euteleostomi</taxon>
        <taxon>Actinopterygii</taxon>
        <taxon>Neopterygii</taxon>
        <taxon>Teleostei</taxon>
        <taxon>Protacanthopterygii</taxon>
        <taxon>Esociformes</taxon>
        <taxon>Esocidae</taxon>
        <taxon>Esox</taxon>
    </lineage>
</organism>
<dbReference type="PROSITE" id="PS50297">
    <property type="entry name" value="ANK_REP_REGION"/>
    <property type="match status" value="1"/>
</dbReference>
<keyword evidence="1" id="KW-0040">ANK repeat</keyword>
<dbReference type="SUPFAM" id="SSF100934">
    <property type="entry name" value="Heat shock protein 70kD (HSP70), C-terminal subdomain"/>
    <property type="match status" value="1"/>
</dbReference>
<dbReference type="SUPFAM" id="SSF48403">
    <property type="entry name" value="Ankyrin repeat"/>
    <property type="match status" value="1"/>
</dbReference>
<dbReference type="PROSITE" id="PS50088">
    <property type="entry name" value="ANK_REPEAT"/>
    <property type="match status" value="1"/>
</dbReference>
<dbReference type="PANTHER" id="PTHR22677:SF4">
    <property type="entry name" value="USHER SYNDROME TYPE-1G PROTEIN-LIKE PROTEIN"/>
    <property type="match status" value="1"/>
</dbReference>
<evidence type="ECO:0000256" key="1">
    <source>
        <dbReference type="PROSITE-ProRule" id="PRU00023"/>
    </source>
</evidence>
<evidence type="ECO:0000313" key="3">
    <source>
        <dbReference type="Proteomes" id="UP000265140"/>
    </source>
</evidence>
<sequence>MQSVEDNSVFRYALAGDIEGIQKHLENECLSSNTESPDNLLWVKDEVGRNALFGACMLGRSTTARELVIKHGLQVNEFTKRGYSPLHCAALWGQLETVKTLVELGADVQAKNFRGERATELASRYSKIDCAEYLTWAEAKQDLQSYITHVRDTIADPEKVQGKLNKEDKNICTNTCSAKSDWIQNAKTTSIQEFIEQRRHLEDTVIPILSKLMTQHRVSGASQEEPVSLCE</sequence>
<dbReference type="InterPro" id="IPR039323">
    <property type="entry name" value="ANKRD_45/46/60"/>
</dbReference>
<dbReference type="Ensembl" id="ENSELUT00000002735.3">
    <property type="protein sequence ID" value="ENSELUP00000010081.2"/>
    <property type="gene ID" value="ENSELUG00000010604.3"/>
</dbReference>
<dbReference type="InterPro" id="IPR036770">
    <property type="entry name" value="Ankyrin_rpt-contain_sf"/>
</dbReference>
<dbReference type="Gene3D" id="1.25.40.20">
    <property type="entry name" value="Ankyrin repeat-containing domain"/>
    <property type="match status" value="1"/>
</dbReference>
<evidence type="ECO:0000313" key="2">
    <source>
        <dbReference type="Ensembl" id="ENSELUP00000010081.2"/>
    </source>
</evidence>
<dbReference type="Gene3D" id="1.20.1270.10">
    <property type="match status" value="1"/>
</dbReference>
<dbReference type="InterPro" id="IPR029048">
    <property type="entry name" value="HSP70_C_sf"/>
</dbReference>